<dbReference type="AlphaFoldDB" id="A0A0D2DB98"/>
<protein>
    <recommendedName>
        <fullName evidence="2">Acyltransferase 3 domain-containing protein</fullName>
    </recommendedName>
</protein>
<evidence type="ECO:0000256" key="1">
    <source>
        <dbReference type="SAM" id="Phobius"/>
    </source>
</evidence>
<dbReference type="InterPro" id="IPR002656">
    <property type="entry name" value="Acyl_transf_3_dom"/>
</dbReference>
<keyword evidence="4" id="KW-1185">Reference proteome</keyword>
<dbReference type="STRING" id="215243.A0A0D2DB98"/>
<dbReference type="Pfam" id="PF01757">
    <property type="entry name" value="Acyl_transf_3"/>
    <property type="match status" value="1"/>
</dbReference>
<evidence type="ECO:0000259" key="2">
    <source>
        <dbReference type="Pfam" id="PF01757"/>
    </source>
</evidence>
<dbReference type="PANTHER" id="PTHR23028:SF134">
    <property type="entry name" value="PUTATIVE (AFU_ORTHOLOGUE AFUA_4G08520)-RELATED"/>
    <property type="match status" value="1"/>
</dbReference>
<dbReference type="HOGENOM" id="CLU_005679_13_5_1"/>
<keyword evidence="1" id="KW-0472">Membrane</keyword>
<feature type="domain" description="Acyltransferase 3" evidence="2">
    <location>
        <begin position="88"/>
        <end position="472"/>
    </location>
</feature>
<feature type="transmembrane region" description="Helical" evidence="1">
    <location>
        <begin position="132"/>
        <end position="152"/>
    </location>
</feature>
<keyword evidence="1" id="KW-1133">Transmembrane helix</keyword>
<dbReference type="Proteomes" id="UP000053342">
    <property type="component" value="Unassembled WGS sequence"/>
</dbReference>
<feature type="transmembrane region" description="Helical" evidence="1">
    <location>
        <begin position="451"/>
        <end position="474"/>
    </location>
</feature>
<accession>A0A0D2DB98</accession>
<evidence type="ECO:0000313" key="3">
    <source>
        <dbReference type="EMBL" id="KIW40383.1"/>
    </source>
</evidence>
<dbReference type="OrthoDB" id="5819582at2759"/>
<dbReference type="GO" id="GO:0016747">
    <property type="term" value="F:acyltransferase activity, transferring groups other than amino-acyl groups"/>
    <property type="evidence" value="ECO:0007669"/>
    <property type="project" value="InterPro"/>
</dbReference>
<keyword evidence="1" id="KW-0812">Transmembrane</keyword>
<dbReference type="VEuPathDB" id="FungiDB:PV06_07586"/>
<dbReference type="InterPro" id="IPR050879">
    <property type="entry name" value="Acyltransferase_3"/>
</dbReference>
<dbReference type="PANTHER" id="PTHR23028">
    <property type="entry name" value="ACETYLTRANSFERASE"/>
    <property type="match status" value="1"/>
</dbReference>
<feature type="transmembrane region" description="Helical" evidence="1">
    <location>
        <begin position="329"/>
        <end position="350"/>
    </location>
</feature>
<evidence type="ECO:0000313" key="4">
    <source>
        <dbReference type="Proteomes" id="UP000053342"/>
    </source>
</evidence>
<feature type="transmembrane region" description="Helical" evidence="1">
    <location>
        <begin position="218"/>
        <end position="235"/>
    </location>
</feature>
<dbReference type="GeneID" id="27359660"/>
<name>A0A0D2DB98_9EURO</name>
<dbReference type="EMBL" id="KN847338">
    <property type="protein sequence ID" value="KIW40383.1"/>
    <property type="molecule type" value="Genomic_DNA"/>
</dbReference>
<feature type="transmembrane region" description="Helical" evidence="1">
    <location>
        <begin position="280"/>
        <end position="308"/>
    </location>
</feature>
<dbReference type="RefSeq" id="XP_016260599.1">
    <property type="nucleotide sequence ID" value="XM_016408845.1"/>
</dbReference>
<gene>
    <name evidence="3" type="ORF">PV06_07586</name>
</gene>
<proteinExistence type="predicted"/>
<reference evidence="3 4" key="1">
    <citation type="submission" date="2015-01" db="EMBL/GenBank/DDBJ databases">
        <title>The Genome Sequence of Exophiala oligosperma CBS72588.</title>
        <authorList>
            <consortium name="The Broad Institute Genomics Platform"/>
            <person name="Cuomo C."/>
            <person name="de Hoog S."/>
            <person name="Gorbushina A."/>
            <person name="Stielow B."/>
            <person name="Teixiera M."/>
            <person name="Abouelleil A."/>
            <person name="Chapman S.B."/>
            <person name="Priest M."/>
            <person name="Young S.K."/>
            <person name="Wortman J."/>
            <person name="Nusbaum C."/>
            <person name="Birren B."/>
        </authorList>
    </citation>
    <scope>NUCLEOTIDE SEQUENCE [LARGE SCALE GENOMIC DNA]</scope>
    <source>
        <strain evidence="3 4">CBS 72588</strain>
    </source>
</reference>
<sequence>MQIPQWSDLAPWTKGSAAQYAPLAHDSDTDEVESGLLSTEKRLPSATARGPITNKIVATFLALLQQLWMATRPVILSPHGKRKLHPTSWLDGVRGLAAFFVFFSHGIDVRWSMSRGGWTHGDFFLRMPIFRIFYSGPGMVSVFFIVSGYAISYKPLLLARAREQSKVFDCLVSSTFRRGIRLYFPCAAFVIIGALIKYCHLEYRPKKTDPRAESLLSTIWWMVQVIIPGLNPLTLDRRWMNSTFKDFEPVMWTIPVEFRGSVCVFILILVVAKASRAMRLGALIVSLAYLTCVGQWDIFLFVMGTFACEIHHRRQLPTHDEHETKTTNVFSRVVRSIGLFLALLPITFLLSQPETMWKNGDVWLYDWLAAHTPGAWANNMEAGSLWRCAAAVSLIFLVEYSSTLQKFFMSRPIQYLGDISFMLYLLHPWLLSTIGKRLVHIIFPLTDKLGWGMISETIGVVILLICFMPILFWGSEIATKFIDRKGVDFARWAEDRFYGVQRPIGPPKAS</sequence>
<organism evidence="3 4">
    <name type="scientific">Exophiala oligosperma</name>
    <dbReference type="NCBI Taxonomy" id="215243"/>
    <lineage>
        <taxon>Eukaryota</taxon>
        <taxon>Fungi</taxon>
        <taxon>Dikarya</taxon>
        <taxon>Ascomycota</taxon>
        <taxon>Pezizomycotina</taxon>
        <taxon>Eurotiomycetes</taxon>
        <taxon>Chaetothyriomycetidae</taxon>
        <taxon>Chaetothyriales</taxon>
        <taxon>Herpotrichiellaceae</taxon>
        <taxon>Exophiala</taxon>
    </lineage>
</organism>
<feature type="transmembrane region" description="Helical" evidence="1">
    <location>
        <begin position="256"/>
        <end position="274"/>
    </location>
</feature>
<feature type="transmembrane region" description="Helical" evidence="1">
    <location>
        <begin position="182"/>
        <end position="198"/>
    </location>
</feature>